<dbReference type="Pfam" id="PF00975">
    <property type="entry name" value="Thioesterase"/>
    <property type="match status" value="1"/>
</dbReference>
<dbReference type="GO" id="GO:0008610">
    <property type="term" value="P:lipid biosynthetic process"/>
    <property type="evidence" value="ECO:0007669"/>
    <property type="project" value="TreeGrafter"/>
</dbReference>
<feature type="domain" description="Thioesterase" evidence="2">
    <location>
        <begin position="20"/>
        <end position="245"/>
    </location>
</feature>
<evidence type="ECO:0000259" key="2">
    <source>
        <dbReference type="Pfam" id="PF00975"/>
    </source>
</evidence>
<evidence type="ECO:0000313" key="4">
    <source>
        <dbReference type="Proteomes" id="UP000475765"/>
    </source>
</evidence>
<dbReference type="AlphaFoldDB" id="A0A9W7UWU6"/>
<reference evidence="3 4" key="1">
    <citation type="submission" date="2019-10" db="EMBL/GenBank/DDBJ databases">
        <title>Bacillus from the desert of Cuatro Cinegas, Coahuila.</title>
        <authorList>
            <person name="Olmedo-Alvarez G."/>
            <person name="Saldana S."/>
            <person name="Barcelo D."/>
        </authorList>
    </citation>
    <scope>NUCLEOTIDE SEQUENCE [LARGE SCALE GENOMIC DNA]</scope>
    <source>
        <strain evidence="3 4">CH417_13T</strain>
    </source>
</reference>
<dbReference type="Gene3D" id="3.40.50.1820">
    <property type="entry name" value="alpha/beta hydrolase"/>
    <property type="match status" value="1"/>
</dbReference>
<proteinExistence type="inferred from homology"/>
<organism evidence="3 4">
    <name type="scientific">Bacillus cereus</name>
    <dbReference type="NCBI Taxonomy" id="1396"/>
    <lineage>
        <taxon>Bacteria</taxon>
        <taxon>Bacillati</taxon>
        <taxon>Bacillota</taxon>
        <taxon>Bacilli</taxon>
        <taxon>Bacillales</taxon>
        <taxon>Bacillaceae</taxon>
        <taxon>Bacillus</taxon>
        <taxon>Bacillus cereus group</taxon>
    </lineage>
</organism>
<dbReference type="InterPro" id="IPR029058">
    <property type="entry name" value="AB_hydrolase_fold"/>
</dbReference>
<sequence>MNQDNKWIGLKRKVQNPKLRLFAFHYAGGGASSFKKWTKDLIHHDSVEFYAIQLPGREKRVSEEAYTELNSLIQDLVEGLDPLLDKPFVLFGYSMGSIIAYELTLELLKRGGYEQKALMIGAQKAPIPRFPRKKRHHLSNEKIIEELKILGGTSLEILENEKFMEHYLKIFRADFAIVDNYMRDVSNKIQFPLYVFGSINDPEVSLEQLYSWRHYSKDIFELKLYPGGHFFLDEHYELLMNDINEILEILTEEKILII</sequence>
<dbReference type="PANTHER" id="PTHR11487:SF0">
    <property type="entry name" value="S-ACYL FATTY ACID SYNTHASE THIOESTERASE, MEDIUM CHAIN"/>
    <property type="match status" value="1"/>
</dbReference>
<dbReference type="Proteomes" id="UP000475765">
    <property type="component" value="Unassembled WGS sequence"/>
</dbReference>
<protein>
    <submittedName>
        <fullName evidence="3">Thioesterase</fullName>
    </submittedName>
</protein>
<evidence type="ECO:0000313" key="3">
    <source>
        <dbReference type="EMBL" id="KAB2395346.1"/>
    </source>
</evidence>
<comment type="caution">
    <text evidence="3">The sequence shown here is derived from an EMBL/GenBank/DDBJ whole genome shotgun (WGS) entry which is preliminary data.</text>
</comment>
<dbReference type="InterPro" id="IPR001031">
    <property type="entry name" value="Thioesterase"/>
</dbReference>
<dbReference type="PANTHER" id="PTHR11487">
    <property type="entry name" value="THIOESTERASE"/>
    <property type="match status" value="1"/>
</dbReference>
<dbReference type="InterPro" id="IPR012223">
    <property type="entry name" value="TEII"/>
</dbReference>
<accession>A0A9W7UWU6</accession>
<dbReference type="RefSeq" id="WP_072180615.1">
    <property type="nucleotide sequence ID" value="NZ_CYHM01000296.1"/>
</dbReference>
<dbReference type="SUPFAM" id="SSF53474">
    <property type="entry name" value="alpha/beta-Hydrolases"/>
    <property type="match status" value="1"/>
</dbReference>
<dbReference type="EMBL" id="WBPP01000017">
    <property type="protein sequence ID" value="KAB2395346.1"/>
    <property type="molecule type" value="Genomic_DNA"/>
</dbReference>
<evidence type="ECO:0000256" key="1">
    <source>
        <dbReference type="ARBA" id="ARBA00007169"/>
    </source>
</evidence>
<gene>
    <name evidence="3" type="ORF">F8172_14830</name>
</gene>
<comment type="similarity">
    <text evidence="1">Belongs to the thioesterase family.</text>
</comment>
<name>A0A9W7UWU6_BACCE</name>